<dbReference type="InterPro" id="IPR001732">
    <property type="entry name" value="UDP-Glc/GDP-Man_DH_N"/>
</dbReference>
<evidence type="ECO:0000259" key="1">
    <source>
        <dbReference type="Pfam" id="PF03721"/>
    </source>
</evidence>
<dbReference type="EMBL" id="UOET01000531">
    <property type="protein sequence ID" value="VAW30540.1"/>
    <property type="molecule type" value="Genomic_DNA"/>
</dbReference>
<proteinExistence type="predicted"/>
<dbReference type="AlphaFoldDB" id="A0A3B0UN35"/>
<dbReference type="PROSITE" id="PS51257">
    <property type="entry name" value="PROKAR_LIPOPROTEIN"/>
    <property type="match status" value="1"/>
</dbReference>
<protein>
    <submittedName>
        <fullName evidence="2">UDP-glucose 6-dehydrogenase</fullName>
        <ecNumber evidence="2">1.1.1.22</ecNumber>
    </submittedName>
</protein>
<dbReference type="GO" id="GO:0051287">
    <property type="term" value="F:NAD binding"/>
    <property type="evidence" value="ECO:0007669"/>
    <property type="project" value="InterPro"/>
</dbReference>
<reference evidence="2" key="1">
    <citation type="submission" date="2018-06" db="EMBL/GenBank/DDBJ databases">
        <authorList>
            <person name="Zhirakovskaya E."/>
        </authorList>
    </citation>
    <scope>NUCLEOTIDE SEQUENCE</scope>
</reference>
<dbReference type="Gene3D" id="3.40.50.720">
    <property type="entry name" value="NAD(P)-binding Rossmann-like Domain"/>
    <property type="match status" value="1"/>
</dbReference>
<sequence>MKITMVGTGYVGLVTGSCFAEIGINVTCVDIDQQKIENLKKGILPIYEPGLEELVKRNHEKERLNFSTELSKNLDGVDVVFGAVGTP</sequence>
<dbReference type="Pfam" id="PF03721">
    <property type="entry name" value="UDPG_MGDP_dh_N"/>
    <property type="match status" value="1"/>
</dbReference>
<keyword evidence="2" id="KW-0560">Oxidoreductase</keyword>
<evidence type="ECO:0000313" key="2">
    <source>
        <dbReference type="EMBL" id="VAW30540.1"/>
    </source>
</evidence>
<organism evidence="2">
    <name type="scientific">hydrothermal vent metagenome</name>
    <dbReference type="NCBI Taxonomy" id="652676"/>
    <lineage>
        <taxon>unclassified sequences</taxon>
        <taxon>metagenomes</taxon>
        <taxon>ecological metagenomes</taxon>
    </lineage>
</organism>
<dbReference type="InterPro" id="IPR036291">
    <property type="entry name" value="NAD(P)-bd_dom_sf"/>
</dbReference>
<dbReference type="PANTHER" id="PTHR43750">
    <property type="entry name" value="UDP-GLUCOSE 6-DEHYDROGENASE TUAD"/>
    <property type="match status" value="1"/>
</dbReference>
<dbReference type="GO" id="GO:0003979">
    <property type="term" value="F:UDP-glucose 6-dehydrogenase activity"/>
    <property type="evidence" value="ECO:0007669"/>
    <property type="project" value="UniProtKB-EC"/>
</dbReference>
<dbReference type="PANTHER" id="PTHR43750:SF3">
    <property type="entry name" value="UDP-GLUCOSE 6-DEHYDROGENASE TUAD"/>
    <property type="match status" value="1"/>
</dbReference>
<accession>A0A3B0UN35</accession>
<feature type="non-terminal residue" evidence="2">
    <location>
        <position position="87"/>
    </location>
</feature>
<feature type="domain" description="UDP-glucose/GDP-mannose dehydrogenase N-terminal" evidence="1">
    <location>
        <begin position="1"/>
        <end position="87"/>
    </location>
</feature>
<gene>
    <name evidence="2" type="ORF">MNBD_BACTEROID07-1172</name>
</gene>
<name>A0A3B0UN35_9ZZZZ</name>
<dbReference type="SUPFAM" id="SSF51735">
    <property type="entry name" value="NAD(P)-binding Rossmann-fold domains"/>
    <property type="match status" value="1"/>
</dbReference>
<dbReference type="EC" id="1.1.1.22" evidence="2"/>